<dbReference type="InterPro" id="IPR015943">
    <property type="entry name" value="WD40/YVTN_repeat-like_dom_sf"/>
</dbReference>
<evidence type="ECO:0000256" key="5">
    <source>
        <dbReference type="SAM" id="Phobius"/>
    </source>
</evidence>
<protein>
    <recommendedName>
        <fullName evidence="9">WD40 repeat-like protein</fullName>
    </recommendedName>
</protein>
<dbReference type="OrthoDB" id="538223at2759"/>
<dbReference type="Pfam" id="PF00400">
    <property type="entry name" value="WD40"/>
    <property type="match status" value="3"/>
</dbReference>
<dbReference type="GeneID" id="54463865"/>
<dbReference type="AlphaFoldDB" id="A0A6A6YFI2"/>
<dbReference type="PANTHER" id="PTHR15622">
    <property type="entry name" value="WD40 REPEAT PROTEIN"/>
    <property type="match status" value="1"/>
</dbReference>
<dbReference type="CDD" id="cd00200">
    <property type="entry name" value="WD40"/>
    <property type="match status" value="1"/>
</dbReference>
<keyword evidence="3" id="KW-0833">Ubl conjugation pathway</keyword>
<dbReference type="PROSITE" id="PS50082">
    <property type="entry name" value="WD_REPEATS_2"/>
    <property type="match status" value="3"/>
</dbReference>
<organism evidence="6">
    <name type="scientific">Mytilinidion resinicola</name>
    <dbReference type="NCBI Taxonomy" id="574789"/>
    <lineage>
        <taxon>Eukaryota</taxon>
        <taxon>Fungi</taxon>
        <taxon>Dikarya</taxon>
        <taxon>Ascomycota</taxon>
        <taxon>Pezizomycotina</taxon>
        <taxon>Dothideomycetes</taxon>
        <taxon>Pleosporomycetidae</taxon>
        <taxon>Mytilinidiales</taxon>
        <taxon>Mytilinidiaceae</taxon>
        <taxon>Mytilinidion</taxon>
    </lineage>
</organism>
<dbReference type="InterPro" id="IPR051983">
    <property type="entry name" value="WSB_SOCS-box_domain"/>
</dbReference>
<reference evidence="8" key="2">
    <citation type="submission" date="2020-04" db="EMBL/GenBank/DDBJ databases">
        <authorList>
            <consortium name="NCBI Genome Project"/>
        </authorList>
    </citation>
    <scope>NUCLEOTIDE SEQUENCE</scope>
    <source>
        <strain evidence="8">CBS 304.34</strain>
    </source>
</reference>
<dbReference type="Gene3D" id="2.130.10.10">
    <property type="entry name" value="YVTN repeat-like/Quinoprotein amine dehydrogenase"/>
    <property type="match status" value="1"/>
</dbReference>
<reference evidence="6 8" key="1">
    <citation type="journal article" date="2020" name="Stud. Mycol.">
        <title>101 Dothideomycetes genomes: a test case for predicting lifestyles and emergence of pathogens.</title>
        <authorList>
            <person name="Haridas S."/>
            <person name="Albert R."/>
            <person name="Binder M."/>
            <person name="Bloem J."/>
            <person name="Labutti K."/>
            <person name="Salamov A."/>
            <person name="Andreopoulos B."/>
            <person name="Baker S."/>
            <person name="Barry K."/>
            <person name="Bills G."/>
            <person name="Bluhm B."/>
            <person name="Cannon C."/>
            <person name="Castanera R."/>
            <person name="Culley D."/>
            <person name="Daum C."/>
            <person name="Ezra D."/>
            <person name="Gonzalez J."/>
            <person name="Henrissat B."/>
            <person name="Kuo A."/>
            <person name="Liang C."/>
            <person name="Lipzen A."/>
            <person name="Lutzoni F."/>
            <person name="Magnuson J."/>
            <person name="Mondo S."/>
            <person name="Nolan M."/>
            <person name="Ohm R."/>
            <person name="Pangilinan J."/>
            <person name="Park H.-J."/>
            <person name="Ramirez L."/>
            <person name="Alfaro M."/>
            <person name="Sun H."/>
            <person name="Tritt A."/>
            <person name="Yoshinaga Y."/>
            <person name="Zwiers L.-H."/>
            <person name="Turgeon B."/>
            <person name="Goodwin S."/>
            <person name="Spatafora J."/>
            <person name="Crous P."/>
            <person name="Grigoriev I."/>
        </authorList>
    </citation>
    <scope>NUCLEOTIDE SEQUENCE</scope>
    <source>
        <strain evidence="6 8">CBS 304.34</strain>
    </source>
</reference>
<feature type="repeat" description="WD" evidence="4">
    <location>
        <begin position="309"/>
        <end position="334"/>
    </location>
</feature>
<feature type="repeat" description="WD" evidence="4">
    <location>
        <begin position="271"/>
        <end position="307"/>
    </location>
</feature>
<dbReference type="GO" id="GO:0000209">
    <property type="term" value="P:protein polyubiquitination"/>
    <property type="evidence" value="ECO:0007669"/>
    <property type="project" value="TreeGrafter"/>
</dbReference>
<evidence type="ECO:0000256" key="2">
    <source>
        <dbReference type="ARBA" id="ARBA00022737"/>
    </source>
</evidence>
<keyword evidence="5" id="KW-0472">Membrane</keyword>
<gene>
    <name evidence="6 8" type="ORF">BDZ99DRAFT_489245</name>
</gene>
<reference evidence="8" key="3">
    <citation type="submission" date="2025-04" db="UniProtKB">
        <authorList>
            <consortium name="RefSeq"/>
        </authorList>
    </citation>
    <scope>IDENTIFICATION</scope>
    <source>
        <strain evidence="8">CBS 304.34</strain>
    </source>
</reference>
<feature type="transmembrane region" description="Helical" evidence="5">
    <location>
        <begin position="20"/>
        <end position="38"/>
    </location>
</feature>
<keyword evidence="5" id="KW-1133">Transmembrane helix</keyword>
<evidence type="ECO:0000256" key="1">
    <source>
        <dbReference type="ARBA" id="ARBA00022574"/>
    </source>
</evidence>
<evidence type="ECO:0000256" key="4">
    <source>
        <dbReference type="PROSITE-ProRule" id="PRU00221"/>
    </source>
</evidence>
<keyword evidence="2" id="KW-0677">Repeat</keyword>
<keyword evidence="1 4" id="KW-0853">WD repeat</keyword>
<keyword evidence="5" id="KW-0812">Transmembrane</keyword>
<dbReference type="Proteomes" id="UP000504636">
    <property type="component" value="Unplaced"/>
</dbReference>
<dbReference type="PROSITE" id="PS50294">
    <property type="entry name" value="WD_REPEATS_REGION"/>
    <property type="match status" value="2"/>
</dbReference>
<keyword evidence="7" id="KW-1185">Reference proteome</keyword>
<dbReference type="RefSeq" id="XP_033574525.1">
    <property type="nucleotide sequence ID" value="XM_033722972.1"/>
</dbReference>
<evidence type="ECO:0000313" key="7">
    <source>
        <dbReference type="Proteomes" id="UP000504636"/>
    </source>
</evidence>
<evidence type="ECO:0000313" key="6">
    <source>
        <dbReference type="EMBL" id="KAF2807561.1"/>
    </source>
</evidence>
<proteinExistence type="predicted"/>
<evidence type="ECO:0000313" key="8">
    <source>
        <dbReference type="RefSeq" id="XP_033574525.1"/>
    </source>
</evidence>
<dbReference type="PANTHER" id="PTHR15622:SF2">
    <property type="entry name" value="U4_U6 SMALL NUCLEAR RIBONUCLEOPROTEIN PRP4"/>
    <property type="match status" value="1"/>
</dbReference>
<name>A0A6A6YFI2_9PEZI</name>
<evidence type="ECO:0008006" key="9">
    <source>
        <dbReference type="Google" id="ProtNLM"/>
    </source>
</evidence>
<dbReference type="SMART" id="SM00320">
    <property type="entry name" value="WD40"/>
    <property type="match status" value="3"/>
</dbReference>
<dbReference type="PROSITE" id="PS00678">
    <property type="entry name" value="WD_REPEATS_1"/>
    <property type="match status" value="2"/>
</dbReference>
<dbReference type="InterPro" id="IPR036322">
    <property type="entry name" value="WD40_repeat_dom_sf"/>
</dbReference>
<dbReference type="InterPro" id="IPR019775">
    <property type="entry name" value="WD40_repeat_CS"/>
</dbReference>
<sequence length="363" mass="40323">MSAAPRTARRIIDGLSGATLVNIVVLLFIFTAIVYYFIEKLTRNPRRRLKNILSYKIEDIIRSIIVLESPFSITLLAHLLGKAKNNINYRLDFLYSILNIPDRDNAPVRPLHLLFHEFLNICDLEPGTLRSKVDKGIIKSYLSPELHQRLVSDKATADIFLQKHFLYWLEAISLIGETNKYAPLQIYSLALVFTPEASIVRKAFVDEMPGWIKLLSKREDDWDACRSVLEGHTDCVSAVAFSPDGQLVASASSDKTVRVWEAATGSCRSVLEGHTSWVSAVAFSPDGQLVASASDDNTVRVWEAATGVLEGHTSYVNAVAFSPDGQYIQTNRGDICLHSAAVLCLCTRPVDFFEPTAVAMASF</sequence>
<dbReference type="EMBL" id="MU003704">
    <property type="protein sequence ID" value="KAF2807561.1"/>
    <property type="molecule type" value="Genomic_DNA"/>
</dbReference>
<accession>A0A6A6YFI2</accession>
<dbReference type="InterPro" id="IPR001680">
    <property type="entry name" value="WD40_rpt"/>
</dbReference>
<dbReference type="SUPFAM" id="SSF50978">
    <property type="entry name" value="WD40 repeat-like"/>
    <property type="match status" value="1"/>
</dbReference>
<evidence type="ECO:0000256" key="3">
    <source>
        <dbReference type="ARBA" id="ARBA00022786"/>
    </source>
</evidence>
<feature type="repeat" description="WD" evidence="4">
    <location>
        <begin position="229"/>
        <end position="270"/>
    </location>
</feature>